<sequence length="185" mass="21468">MLDESTRLMIETGNGHLVINYDQKVIDIITKLEEALLLEPKKHVGIMDWFHGLRKSRDKGISSWGEPDTELKLSCRQRSPFLQNNYRDSSFKQLFFVYTLVNTGKERAKVSLIFYMGEVKMGLWRPLKSQVPLLHAEIHMLGFGTLILSGTSQSVASIFNIIIIFHFQYMCFYYVNKSKYSVFSK</sequence>
<accession>A0A816X9I3</accession>
<organism evidence="3">
    <name type="scientific">Brassica napus</name>
    <name type="common">Rape</name>
    <dbReference type="NCBI Taxonomy" id="3708"/>
    <lineage>
        <taxon>Eukaryota</taxon>
        <taxon>Viridiplantae</taxon>
        <taxon>Streptophyta</taxon>
        <taxon>Embryophyta</taxon>
        <taxon>Tracheophyta</taxon>
        <taxon>Spermatophyta</taxon>
        <taxon>Magnoliopsida</taxon>
        <taxon>eudicotyledons</taxon>
        <taxon>Gunneridae</taxon>
        <taxon>Pentapetalae</taxon>
        <taxon>rosids</taxon>
        <taxon>malvids</taxon>
        <taxon>Brassicales</taxon>
        <taxon>Brassicaceae</taxon>
        <taxon>Brassiceae</taxon>
        <taxon>Brassica</taxon>
    </lineage>
</organism>
<dbReference type="AlphaFoldDB" id="A0A816X9I3"/>
<dbReference type="InterPro" id="IPR024462">
    <property type="entry name" value="GH116_N"/>
</dbReference>
<feature type="domain" description="Glycosyl-hydrolase family 116 N-terminal" evidence="2">
    <location>
        <begin position="66"/>
        <end position="117"/>
    </location>
</feature>
<proteinExistence type="predicted"/>
<feature type="non-terminal residue" evidence="3">
    <location>
        <position position="185"/>
    </location>
</feature>
<name>A0A816X9I3_BRANA</name>
<evidence type="ECO:0000313" key="3">
    <source>
        <dbReference type="EMBL" id="CAF2144271.1"/>
    </source>
</evidence>
<reference evidence="3" key="1">
    <citation type="submission" date="2021-01" db="EMBL/GenBank/DDBJ databases">
        <authorList>
            <consortium name="Genoscope - CEA"/>
            <person name="William W."/>
        </authorList>
    </citation>
    <scope>NUCLEOTIDE SEQUENCE</scope>
</reference>
<gene>
    <name evidence="3" type="ORF">DARMORV10_A02P38370.1</name>
</gene>
<protein>
    <submittedName>
        <fullName evidence="3">(rape) hypothetical protein</fullName>
    </submittedName>
</protein>
<evidence type="ECO:0000259" key="2">
    <source>
        <dbReference type="Pfam" id="PF12215"/>
    </source>
</evidence>
<dbReference type="InterPro" id="IPR052566">
    <property type="entry name" value="Non-lysos_glucosylceramidase"/>
</dbReference>
<dbReference type="Proteomes" id="UP001295469">
    <property type="component" value="Chromosome A02"/>
</dbReference>
<keyword evidence="1" id="KW-0472">Membrane</keyword>
<keyword evidence="1" id="KW-0812">Transmembrane</keyword>
<dbReference type="EMBL" id="HG994356">
    <property type="protein sequence ID" value="CAF2144271.1"/>
    <property type="molecule type" value="Genomic_DNA"/>
</dbReference>
<dbReference type="PANTHER" id="PTHR12654:SF0">
    <property type="entry name" value="NON-LYSOSOMAL GLUCOSYLCERAMIDASE"/>
    <property type="match status" value="1"/>
</dbReference>
<dbReference type="Pfam" id="PF12215">
    <property type="entry name" value="Glyco_hydr_116N"/>
    <property type="match status" value="1"/>
</dbReference>
<dbReference type="PANTHER" id="PTHR12654">
    <property type="entry name" value="BILE ACID BETA-GLUCOSIDASE-RELATED"/>
    <property type="match status" value="1"/>
</dbReference>
<keyword evidence="1" id="KW-1133">Transmembrane helix</keyword>
<feature type="transmembrane region" description="Helical" evidence="1">
    <location>
        <begin position="155"/>
        <end position="175"/>
    </location>
</feature>
<evidence type="ECO:0000256" key="1">
    <source>
        <dbReference type="SAM" id="Phobius"/>
    </source>
</evidence>